<feature type="domain" description="Aminotransferase class I/classII large" evidence="7">
    <location>
        <begin position="190"/>
        <end position="275"/>
    </location>
</feature>
<accession>D2I6H8</accession>
<feature type="chain" id="PRO_5012903802" description="Aminotransferase class I/classII domain-containing protein" evidence="6">
    <location>
        <begin position="16"/>
        <end position="275"/>
    </location>
</feature>
<sequence>MVAAAMLLQCCPVLARGHIGLLGKMIKTHQVLFGIGRCPILATQGPNCSQIHLKATKAGGDSQSWAKSHCPFMLSELQDGKSKIVQKAAPEVQEDVKTFKTDTPRSLASTSLRKPFSNPQEPELISEKVTQLVQNNMVGNHVFGYDQFFRHKIMEKKQDHTYRVFKTVNRWADAYPFAQHFSEASMASKDVSVWCSNDYLGMSRHPRVLQATKETLQRHGVGAGGTRNISGTSKFHVELEQELAELHQKDAALLFSSCFVANDSTLFTLAKILPG</sequence>
<reference evidence="9" key="1">
    <citation type="journal article" date="2010" name="Nature">
        <title>The sequence and de novo assembly of the giant panda genome.</title>
        <authorList>
            <person name="Li R."/>
            <person name="Fan W."/>
            <person name="Tian G."/>
            <person name="Zhu H."/>
            <person name="He L."/>
            <person name="Cai J."/>
            <person name="Huang Q."/>
            <person name="Cai Q."/>
            <person name="Li B."/>
            <person name="Bai Y."/>
            <person name="Zhang Z."/>
            <person name="Zhang Y."/>
            <person name="Wang W."/>
            <person name="Li J."/>
            <person name="Wei F."/>
            <person name="Li H."/>
            <person name="Jian M."/>
            <person name="Li J."/>
            <person name="Zhang Z."/>
            <person name="Nielsen R."/>
            <person name="Li D."/>
            <person name="Gu W."/>
            <person name="Yang Z."/>
            <person name="Xuan Z."/>
            <person name="Ryder O.A."/>
            <person name="Leung F.C."/>
            <person name="Zhou Y."/>
            <person name="Cao J."/>
            <person name="Sun X."/>
            <person name="Fu Y."/>
            <person name="Fang X."/>
            <person name="Guo X."/>
            <person name="Wang B."/>
            <person name="Hou R."/>
            <person name="Shen F."/>
            <person name="Mu B."/>
            <person name="Ni P."/>
            <person name="Lin R."/>
            <person name="Qian W."/>
            <person name="Wang G."/>
            <person name="Yu C."/>
            <person name="Nie W."/>
            <person name="Wang J."/>
            <person name="Wu Z."/>
            <person name="Liang H."/>
            <person name="Min J."/>
            <person name="Wu Q."/>
            <person name="Cheng S."/>
            <person name="Ruan J."/>
            <person name="Wang M."/>
            <person name="Shi Z."/>
            <person name="Wen M."/>
            <person name="Liu B."/>
            <person name="Ren X."/>
            <person name="Zheng H."/>
            <person name="Dong D."/>
            <person name="Cook K."/>
            <person name="Shan G."/>
            <person name="Zhang H."/>
            <person name="Kosiol C."/>
            <person name="Xie X."/>
            <person name="Lu Z."/>
            <person name="Zheng H."/>
            <person name="Li Y."/>
            <person name="Steiner C.C."/>
            <person name="Lam T.T."/>
            <person name="Lin S."/>
            <person name="Zhang Q."/>
            <person name="Li G."/>
            <person name="Tian J."/>
            <person name="Gong T."/>
            <person name="Liu H."/>
            <person name="Zhang D."/>
            <person name="Fang L."/>
            <person name="Ye C."/>
            <person name="Zhang J."/>
            <person name="Hu W."/>
            <person name="Xu A."/>
            <person name="Ren Y."/>
            <person name="Zhang G."/>
            <person name="Bruford M.W."/>
            <person name="Li Q."/>
            <person name="Ma L."/>
            <person name="Guo Y."/>
            <person name="An N."/>
            <person name="Hu Y."/>
            <person name="Zheng Y."/>
            <person name="Shi Y."/>
            <person name="Li Z."/>
            <person name="Liu Q."/>
            <person name="Chen Y."/>
            <person name="Zhao J."/>
            <person name="Qu N."/>
            <person name="Zhao S."/>
            <person name="Tian F."/>
            <person name="Wang X."/>
            <person name="Wang H."/>
            <person name="Xu L."/>
            <person name="Liu X."/>
            <person name="Vinar T."/>
            <person name="Wang Y."/>
            <person name="Lam T.W."/>
            <person name="Yiu S.M."/>
            <person name="Liu S."/>
            <person name="Zhang H."/>
            <person name="Li D."/>
            <person name="Huang Y."/>
            <person name="Wang X."/>
            <person name="Yang G."/>
            <person name="Jiang Z."/>
            <person name="Wang J."/>
            <person name="Qin N."/>
            <person name="Li L."/>
            <person name="Li J."/>
            <person name="Bolund L."/>
            <person name="Kristiansen K."/>
            <person name="Wong G.K."/>
            <person name="Olson M."/>
            <person name="Zhang X."/>
            <person name="Li S."/>
            <person name="Yang H."/>
            <person name="Wang J."/>
            <person name="Wang J."/>
        </authorList>
    </citation>
    <scope>NUCLEOTIDE SEQUENCE [LARGE SCALE GENOMIC DNA]</scope>
</reference>
<dbReference type="FunFam" id="4.10.92.10:FF:000001">
    <property type="entry name" value="5-aminolevulinate synthase"/>
    <property type="match status" value="1"/>
</dbReference>
<dbReference type="GO" id="GO:0042541">
    <property type="term" value="P:hemoglobin biosynthetic process"/>
    <property type="evidence" value="ECO:0007669"/>
    <property type="project" value="TreeGrafter"/>
</dbReference>
<evidence type="ECO:0008006" key="10">
    <source>
        <dbReference type="Google" id="ProtNLM"/>
    </source>
</evidence>
<dbReference type="PANTHER" id="PTHR13693:SF58">
    <property type="entry name" value="5-AMINOLEVULINATE SYNTHASE, ERYTHROID-SPECIFIC, MITOCHONDRIAL"/>
    <property type="match status" value="1"/>
</dbReference>
<evidence type="ECO:0000259" key="7">
    <source>
        <dbReference type="Pfam" id="PF00155"/>
    </source>
</evidence>
<dbReference type="InterPro" id="IPR015424">
    <property type="entry name" value="PyrdxlP-dep_Trfase"/>
</dbReference>
<dbReference type="InterPro" id="IPR004839">
    <property type="entry name" value="Aminotransferase_I/II_large"/>
</dbReference>
<dbReference type="PANTHER" id="PTHR13693">
    <property type="entry name" value="CLASS II AMINOTRANSFERASE/8-AMINO-7-OXONONANOATE SYNTHASE"/>
    <property type="match status" value="1"/>
</dbReference>
<dbReference type="InParanoid" id="D2I6H8"/>
<comment type="cofactor">
    <cofactor evidence="1">
        <name>pyridoxal 5'-phosphate</name>
        <dbReference type="ChEBI" id="CHEBI:597326"/>
    </cofactor>
</comment>
<dbReference type="GO" id="GO:0006783">
    <property type="term" value="P:heme biosynthetic process"/>
    <property type="evidence" value="ECO:0007669"/>
    <property type="project" value="TreeGrafter"/>
</dbReference>
<feature type="non-terminal residue" evidence="9">
    <location>
        <position position="275"/>
    </location>
</feature>
<feature type="signal peptide" evidence="6">
    <location>
        <begin position="1"/>
        <end position="15"/>
    </location>
</feature>
<feature type="compositionally biased region" description="Polar residues" evidence="5">
    <location>
        <begin position="104"/>
        <end position="120"/>
    </location>
</feature>
<dbReference type="InterPro" id="IPR015422">
    <property type="entry name" value="PyrdxlP-dep_Trfase_small"/>
</dbReference>
<dbReference type="EMBL" id="GL194994">
    <property type="protein sequence ID" value="EFB30057.1"/>
    <property type="molecule type" value="Genomic_DNA"/>
</dbReference>
<dbReference type="Gene3D" id="3.40.640.10">
    <property type="entry name" value="Type I PLP-dependent aspartate aminotransferase-like (Major domain)"/>
    <property type="match status" value="1"/>
</dbReference>
<dbReference type="GO" id="GO:0030170">
    <property type="term" value="F:pyridoxal phosphate binding"/>
    <property type="evidence" value="ECO:0007669"/>
    <property type="project" value="InterPro"/>
</dbReference>
<feature type="region of interest" description="Disordered" evidence="5">
    <location>
        <begin position="100"/>
        <end position="120"/>
    </location>
</feature>
<dbReference type="AlphaFoldDB" id="D2I6H8"/>
<keyword evidence="3" id="KW-0808">Transferase</keyword>
<dbReference type="InterPro" id="IPR015421">
    <property type="entry name" value="PyrdxlP-dep_Trfase_major"/>
</dbReference>
<gene>
    <name evidence="9" type="ORF">PANDA_021429</name>
</gene>
<dbReference type="InterPro" id="IPR015118">
    <property type="entry name" value="5aminolev_synth_preseq"/>
</dbReference>
<feature type="domain" description="5-aminolevulinate synthase presequence" evidence="8">
    <location>
        <begin position="54"/>
        <end position="99"/>
    </location>
</feature>
<evidence type="ECO:0000256" key="1">
    <source>
        <dbReference type="ARBA" id="ARBA00001933"/>
    </source>
</evidence>
<evidence type="ECO:0000256" key="6">
    <source>
        <dbReference type="SAM" id="SignalP"/>
    </source>
</evidence>
<evidence type="ECO:0000259" key="8">
    <source>
        <dbReference type="Pfam" id="PF09029"/>
    </source>
</evidence>
<dbReference type="GO" id="GO:0048821">
    <property type="term" value="P:erythrocyte development"/>
    <property type="evidence" value="ECO:0007669"/>
    <property type="project" value="TreeGrafter"/>
</dbReference>
<keyword evidence="6" id="KW-0732">Signal</keyword>
<proteinExistence type="inferred from homology"/>
<evidence type="ECO:0000256" key="4">
    <source>
        <dbReference type="ARBA" id="ARBA00023315"/>
    </source>
</evidence>
<dbReference type="SUPFAM" id="SSF53383">
    <property type="entry name" value="PLP-dependent transferases"/>
    <property type="match status" value="1"/>
</dbReference>
<name>D2I6H8_AILME</name>
<protein>
    <recommendedName>
        <fullName evidence="10">Aminotransferase class I/classII domain-containing protein</fullName>
    </recommendedName>
</protein>
<evidence type="ECO:0000256" key="3">
    <source>
        <dbReference type="ARBA" id="ARBA00022679"/>
    </source>
</evidence>
<dbReference type="Gene3D" id="4.10.92.10">
    <property type="entry name" value="Aminolevulinic Acid Synthase 2"/>
    <property type="match status" value="1"/>
</dbReference>
<evidence type="ECO:0000313" key="9">
    <source>
        <dbReference type="EMBL" id="EFB30057.1"/>
    </source>
</evidence>
<evidence type="ECO:0000256" key="2">
    <source>
        <dbReference type="ARBA" id="ARBA00008392"/>
    </source>
</evidence>
<dbReference type="InterPro" id="IPR050087">
    <property type="entry name" value="AON_synthase_class-II"/>
</dbReference>
<comment type="similarity">
    <text evidence="2">Belongs to the class-II pyridoxal-phosphate-dependent aminotransferase family.</text>
</comment>
<dbReference type="Gene3D" id="3.90.1150.10">
    <property type="entry name" value="Aspartate Aminotransferase, domain 1"/>
    <property type="match status" value="1"/>
</dbReference>
<dbReference type="GO" id="GO:0003870">
    <property type="term" value="F:5-aminolevulinate synthase activity"/>
    <property type="evidence" value="ECO:0007669"/>
    <property type="project" value="InterPro"/>
</dbReference>
<dbReference type="GO" id="GO:0005759">
    <property type="term" value="C:mitochondrial matrix"/>
    <property type="evidence" value="ECO:0007669"/>
    <property type="project" value="InterPro"/>
</dbReference>
<keyword evidence="4" id="KW-0012">Acyltransferase</keyword>
<dbReference type="Pfam" id="PF00155">
    <property type="entry name" value="Aminotran_1_2"/>
    <property type="match status" value="1"/>
</dbReference>
<evidence type="ECO:0000256" key="5">
    <source>
        <dbReference type="SAM" id="MobiDB-lite"/>
    </source>
</evidence>
<organism evidence="9">
    <name type="scientific">Ailuropoda melanoleuca</name>
    <name type="common">Giant panda</name>
    <dbReference type="NCBI Taxonomy" id="9646"/>
    <lineage>
        <taxon>Eukaryota</taxon>
        <taxon>Metazoa</taxon>
        <taxon>Chordata</taxon>
        <taxon>Craniata</taxon>
        <taxon>Vertebrata</taxon>
        <taxon>Euteleostomi</taxon>
        <taxon>Mammalia</taxon>
        <taxon>Eutheria</taxon>
        <taxon>Laurasiatheria</taxon>
        <taxon>Carnivora</taxon>
        <taxon>Caniformia</taxon>
        <taxon>Ursidae</taxon>
        <taxon>Ailuropoda</taxon>
    </lineage>
</organism>
<dbReference type="Pfam" id="PF09029">
    <property type="entry name" value="Preseq_ALAS"/>
    <property type="match status" value="1"/>
</dbReference>